<keyword evidence="3" id="KW-0547">Nucleotide-binding</keyword>
<dbReference type="InterPro" id="IPR042099">
    <property type="entry name" value="ANL_N_sf"/>
</dbReference>
<dbReference type="PANTHER" id="PTHR43272">
    <property type="entry name" value="LONG-CHAIN-FATTY-ACID--COA LIGASE"/>
    <property type="match status" value="1"/>
</dbReference>
<evidence type="ECO:0000313" key="7">
    <source>
        <dbReference type="EMBL" id="CAD9693071.1"/>
    </source>
</evidence>
<dbReference type="GO" id="GO:0005783">
    <property type="term" value="C:endoplasmic reticulum"/>
    <property type="evidence" value="ECO:0007669"/>
    <property type="project" value="TreeGrafter"/>
</dbReference>
<protein>
    <recommendedName>
        <fullName evidence="6">AMP-dependent synthetase/ligase domain-containing protein</fullName>
    </recommendedName>
</protein>
<dbReference type="GO" id="GO:0016020">
    <property type="term" value="C:membrane"/>
    <property type="evidence" value="ECO:0007669"/>
    <property type="project" value="TreeGrafter"/>
</dbReference>
<keyword evidence="2" id="KW-0436">Ligase</keyword>
<feature type="domain" description="AMP-dependent synthetase/ligase" evidence="6">
    <location>
        <begin position="3"/>
        <end position="398"/>
    </location>
</feature>
<sequence>MSQSIVVATSYATLGLESVAAVAQETSAAAILCNYEDALRLVGLHTTFPGLRAIIYIREDVQPVLKRPNGCPLELFSFQEVVFQGKKMAPCPPCPPTPRHVGLIMYTSGSTGKPEGVMIKQSALLAAVGGLEDYIREVAPRPTSPGQQEVYLAYLPAAHILEFCAELALLVHGGRLGFSDPKSITSAGARRRRPDGSLNAKPTGHGNYPPGGIQEFAPTILAGVPKIWDIMKKGAEQRVAQGSGAVQSIFAAAFAARNLAIKQGRNTPLLNLVFRSAYTLLGGRVKVAISGGGPLAPEVQSFIRVAFRLPIIQGYGLTETCCNGCIQRYWSTADSEVGPPLRSVEVQLRSTCDASGQPRVLDAGGQAYLPEDRVHLGARCTGRGEVCIRGPSVASGYYMMEEKTREDFDGQGWFHTGDIAVWTLRGTLKIVDRLKNLVKLRGGEYVALESMEATYSQSALVNTRAGGLMCIADGDTDRPVALVQIEGAELQRWAATSAGAAAGMSLDELCHLPSAEQYVLDALNSLGRGKLGKNERLAAVTLLPNSGPPIATGFDSSWTPENQYLTASNKLNRRAILEGLETIVRPLKLKAVR</sequence>
<evidence type="ECO:0000259" key="6">
    <source>
        <dbReference type="Pfam" id="PF00501"/>
    </source>
</evidence>
<dbReference type="EMBL" id="HBHJ01018689">
    <property type="protein sequence ID" value="CAD9693072.1"/>
    <property type="molecule type" value="Transcribed_RNA"/>
</dbReference>
<evidence type="ECO:0000256" key="2">
    <source>
        <dbReference type="ARBA" id="ARBA00022598"/>
    </source>
</evidence>
<dbReference type="Gene3D" id="3.40.50.12780">
    <property type="entry name" value="N-terminal domain of ligase-like"/>
    <property type="match status" value="1"/>
</dbReference>
<comment type="similarity">
    <text evidence="1">Belongs to the ATP-dependent AMP-binding enzyme family.</text>
</comment>
<evidence type="ECO:0000256" key="1">
    <source>
        <dbReference type="ARBA" id="ARBA00006432"/>
    </source>
</evidence>
<proteinExistence type="inferred from homology"/>
<dbReference type="EMBL" id="HBHJ01018688">
    <property type="protein sequence ID" value="CAD9693071.1"/>
    <property type="molecule type" value="Transcribed_RNA"/>
</dbReference>
<dbReference type="AlphaFoldDB" id="A0A6U1AP15"/>
<dbReference type="InterPro" id="IPR000873">
    <property type="entry name" value="AMP-dep_synth/lig_dom"/>
</dbReference>
<organism evidence="8">
    <name type="scientific">Rhizochromulina marina</name>
    <dbReference type="NCBI Taxonomy" id="1034831"/>
    <lineage>
        <taxon>Eukaryota</taxon>
        <taxon>Sar</taxon>
        <taxon>Stramenopiles</taxon>
        <taxon>Ochrophyta</taxon>
        <taxon>Dictyochophyceae</taxon>
        <taxon>Rhizochromulinales</taxon>
        <taxon>Rhizochromulina</taxon>
    </lineage>
</organism>
<dbReference type="SUPFAM" id="SSF56801">
    <property type="entry name" value="Acetyl-CoA synthetase-like"/>
    <property type="match status" value="1"/>
</dbReference>
<accession>A0A6U1AP15</accession>
<evidence type="ECO:0000256" key="3">
    <source>
        <dbReference type="ARBA" id="ARBA00022741"/>
    </source>
</evidence>
<keyword evidence="4" id="KW-0067">ATP-binding</keyword>
<evidence type="ECO:0000256" key="5">
    <source>
        <dbReference type="SAM" id="MobiDB-lite"/>
    </source>
</evidence>
<evidence type="ECO:0000256" key="4">
    <source>
        <dbReference type="ARBA" id="ARBA00022840"/>
    </source>
</evidence>
<name>A0A6U1AP15_9STRA</name>
<dbReference type="GO" id="GO:0004467">
    <property type="term" value="F:long-chain fatty acid-CoA ligase activity"/>
    <property type="evidence" value="ECO:0007669"/>
    <property type="project" value="TreeGrafter"/>
</dbReference>
<evidence type="ECO:0000313" key="8">
    <source>
        <dbReference type="EMBL" id="CAD9693072.1"/>
    </source>
</evidence>
<feature type="region of interest" description="Disordered" evidence="5">
    <location>
        <begin position="184"/>
        <end position="210"/>
    </location>
</feature>
<dbReference type="GO" id="GO:0005524">
    <property type="term" value="F:ATP binding"/>
    <property type="evidence" value="ECO:0007669"/>
    <property type="project" value="UniProtKB-KW"/>
</dbReference>
<reference evidence="8" key="1">
    <citation type="submission" date="2021-01" db="EMBL/GenBank/DDBJ databases">
        <authorList>
            <person name="Corre E."/>
            <person name="Pelletier E."/>
            <person name="Niang G."/>
            <person name="Scheremetjew M."/>
            <person name="Finn R."/>
            <person name="Kale V."/>
            <person name="Holt S."/>
            <person name="Cochrane G."/>
            <person name="Meng A."/>
            <person name="Brown T."/>
            <person name="Cohen L."/>
        </authorList>
    </citation>
    <scope>NUCLEOTIDE SEQUENCE</scope>
    <source>
        <strain evidence="8">CCMP1243</strain>
    </source>
</reference>
<gene>
    <name evidence="7" type="ORF">RMAR1173_LOCUS12349</name>
    <name evidence="8" type="ORF">RMAR1173_LOCUS12350</name>
</gene>
<dbReference type="Pfam" id="PF00501">
    <property type="entry name" value="AMP-binding"/>
    <property type="match status" value="1"/>
</dbReference>
<dbReference type="PANTHER" id="PTHR43272:SF83">
    <property type="entry name" value="ACYL-COA SYNTHETASE LONG-CHAIN, ISOFORM J"/>
    <property type="match status" value="1"/>
</dbReference>